<evidence type="ECO:0000256" key="3">
    <source>
        <dbReference type="ARBA" id="ARBA00012954"/>
    </source>
</evidence>
<feature type="binding site" evidence="11">
    <location>
        <position position="265"/>
    </location>
    <ligand>
        <name>NAD(+)</name>
        <dbReference type="ChEBI" id="CHEBI:57540"/>
    </ligand>
</feature>
<feature type="binding site" evidence="10">
    <location>
        <begin position="151"/>
        <end position="154"/>
    </location>
    <ligand>
        <name>substrate</name>
    </ligand>
</feature>
<feature type="domain" description="UDP-glucose/GDP-mannose dehydrogenase C-terminal" evidence="12">
    <location>
        <begin position="316"/>
        <end position="417"/>
    </location>
</feature>
<feature type="binding site" evidence="11">
    <location>
        <position position="121"/>
    </location>
    <ligand>
        <name>NAD(+)</name>
        <dbReference type="ChEBI" id="CHEBI:57540"/>
    </ligand>
</feature>
<keyword evidence="5 8" id="KW-0560">Oxidoreductase</keyword>
<evidence type="ECO:0000313" key="13">
    <source>
        <dbReference type="EMBL" id="XCG48767.1"/>
    </source>
</evidence>
<accession>A0AAU8CPK2</accession>
<evidence type="ECO:0000256" key="5">
    <source>
        <dbReference type="ARBA" id="ARBA00023002"/>
    </source>
</evidence>
<feature type="binding site" evidence="10">
    <location>
        <begin position="251"/>
        <end position="255"/>
    </location>
    <ligand>
        <name>substrate</name>
    </ligand>
</feature>
<organism evidence="13">
    <name type="scientific">Mesorhizobium sp. WSM2240</name>
    <dbReference type="NCBI Taxonomy" id="3228851"/>
    <lineage>
        <taxon>Bacteria</taxon>
        <taxon>Pseudomonadati</taxon>
        <taxon>Pseudomonadota</taxon>
        <taxon>Alphaproteobacteria</taxon>
        <taxon>Hyphomicrobiales</taxon>
        <taxon>Phyllobacteriaceae</taxon>
        <taxon>Mesorhizobium</taxon>
    </lineage>
</organism>
<proteinExistence type="inferred from homology"/>
<dbReference type="SUPFAM" id="SSF52413">
    <property type="entry name" value="UDP-glucose/GDP-mannose dehydrogenase C-terminal domain"/>
    <property type="match status" value="1"/>
</dbReference>
<comment type="similarity">
    <text evidence="2 8">Belongs to the UDP-glucose/GDP-mannose dehydrogenase family.</text>
</comment>
<dbReference type="RefSeq" id="WP_353643704.1">
    <property type="nucleotide sequence ID" value="NZ_CP159253.1"/>
</dbReference>
<evidence type="ECO:0000256" key="7">
    <source>
        <dbReference type="ARBA" id="ARBA00047473"/>
    </source>
</evidence>
<protein>
    <recommendedName>
        <fullName evidence="4 8">UDP-glucose 6-dehydrogenase</fullName>
        <ecNumber evidence="3 8">1.1.1.22</ecNumber>
    </recommendedName>
</protein>
<dbReference type="Pfam" id="PF03721">
    <property type="entry name" value="UDPG_MGDP_dh_N"/>
    <property type="match status" value="1"/>
</dbReference>
<dbReference type="InterPro" id="IPR036220">
    <property type="entry name" value="UDP-Glc/GDP-Man_DH_C_sf"/>
</dbReference>
<evidence type="ECO:0000256" key="9">
    <source>
        <dbReference type="PIRSR" id="PIRSR500134-1"/>
    </source>
</evidence>
<evidence type="ECO:0000256" key="10">
    <source>
        <dbReference type="PIRSR" id="PIRSR500134-2"/>
    </source>
</evidence>
<evidence type="ECO:0000259" key="12">
    <source>
        <dbReference type="SMART" id="SM00984"/>
    </source>
</evidence>
<dbReference type="NCBIfam" id="TIGR03026">
    <property type="entry name" value="NDP-sugDHase"/>
    <property type="match status" value="1"/>
</dbReference>
<dbReference type="InterPro" id="IPR001732">
    <property type="entry name" value="UDP-Glc/GDP-Man_DH_N"/>
</dbReference>
<dbReference type="GO" id="GO:0000271">
    <property type="term" value="P:polysaccharide biosynthetic process"/>
    <property type="evidence" value="ECO:0007669"/>
    <property type="project" value="InterPro"/>
</dbReference>
<name>A0AAU8CPK2_9HYPH</name>
<evidence type="ECO:0000256" key="2">
    <source>
        <dbReference type="ARBA" id="ARBA00006601"/>
    </source>
</evidence>
<feature type="binding site" evidence="10">
    <location>
        <position position="323"/>
    </location>
    <ligand>
        <name>substrate</name>
    </ligand>
</feature>
<dbReference type="GO" id="GO:0003979">
    <property type="term" value="F:UDP-glucose 6-dehydrogenase activity"/>
    <property type="evidence" value="ECO:0007669"/>
    <property type="project" value="UniProtKB-EC"/>
</dbReference>
<evidence type="ECO:0000256" key="4">
    <source>
        <dbReference type="ARBA" id="ARBA00015132"/>
    </source>
</evidence>
<dbReference type="SMART" id="SM00984">
    <property type="entry name" value="UDPG_MGDP_dh_C"/>
    <property type="match status" value="1"/>
</dbReference>
<dbReference type="Pfam" id="PF03720">
    <property type="entry name" value="UDPG_MGDP_dh_C"/>
    <property type="match status" value="1"/>
</dbReference>
<dbReference type="InterPro" id="IPR008927">
    <property type="entry name" value="6-PGluconate_DH-like_C_sf"/>
</dbReference>
<dbReference type="InterPro" id="IPR036291">
    <property type="entry name" value="NAD(P)-bd_dom_sf"/>
</dbReference>
<sequence>MKVVMIGAGYVGLTTGACLAKLGHSVTCVDTDAARIKALAAGETPIYEPGLDALIRRNRDSGRLDFSADTKRPASKADAIFLAVGTPAGANGDIDLSYIEAAARQIAPIMKPNTVVVVKSTVVVGTCRRLREVIAEKRLGLDFSVASNPEFLREGSAIEDFLHPDRIVIGADDRRAAALLEELYEPLTRRQTPVVVTNTANAELIKYASNAFLALKIGFINDVADLCEQVGGEIEAVARGMGLDRRIGTSFLSPGPGFGGSCFPKDTRAFVATGRKHRARQSLVETLVAKNETRKSSLARRVVSELGDRARGARVAVFGLAFKANTDDVRESAALTIIPLLQEAGLSVRAHDPQAEANAARHLKGVEMHDCPYAAAQGADAVLILTEWEDYRALDLKRLANAMSGSLLIDYRNLFTAQRIALHGLRYISLGKSASPKAAGAVVSKASKRPELATAAPNHL</sequence>
<dbReference type="EC" id="1.1.1.22" evidence="3 8"/>
<comment type="pathway">
    <text evidence="1">Nucleotide-sugar biosynthesis; UDP-alpha-D-glucuronate biosynthesis; UDP-alpha-D-glucuronate from UDP-alpha-D-glucose: step 1/1.</text>
</comment>
<gene>
    <name evidence="13" type="ORF">ABVK50_26735</name>
</gene>
<feature type="active site" description="Nucleophile" evidence="9">
    <location>
        <position position="262"/>
    </location>
</feature>
<feature type="binding site" evidence="11">
    <location>
        <position position="86"/>
    </location>
    <ligand>
        <name>NAD(+)</name>
        <dbReference type="ChEBI" id="CHEBI:57540"/>
    </ligand>
</feature>
<feature type="binding site" evidence="11">
    <location>
        <position position="35"/>
    </location>
    <ligand>
        <name>NAD(+)</name>
        <dbReference type="ChEBI" id="CHEBI:57540"/>
    </ligand>
</feature>
<evidence type="ECO:0000256" key="6">
    <source>
        <dbReference type="ARBA" id="ARBA00023027"/>
    </source>
</evidence>
<feature type="binding site" evidence="11">
    <location>
        <position position="330"/>
    </location>
    <ligand>
        <name>NAD(+)</name>
        <dbReference type="ChEBI" id="CHEBI:57540"/>
    </ligand>
</feature>
<dbReference type="InterPro" id="IPR014027">
    <property type="entry name" value="UDP-Glc/GDP-Man_DH_C"/>
</dbReference>
<dbReference type="InterPro" id="IPR017476">
    <property type="entry name" value="UDP-Glc/GDP-Man"/>
</dbReference>
<dbReference type="Gene3D" id="3.40.50.720">
    <property type="entry name" value="NAD(P)-binding Rossmann-like Domain"/>
    <property type="match status" value="2"/>
</dbReference>
<dbReference type="InterPro" id="IPR028357">
    <property type="entry name" value="UDPglc_DH_bac"/>
</dbReference>
<dbReference type="AlphaFoldDB" id="A0AAU8CPK2"/>
<feature type="binding site" evidence="11">
    <location>
        <position position="30"/>
    </location>
    <ligand>
        <name>NAD(+)</name>
        <dbReference type="ChEBI" id="CHEBI:57540"/>
    </ligand>
</feature>
<dbReference type="PIRSF" id="PIRSF000124">
    <property type="entry name" value="UDPglc_GDPman_dh"/>
    <property type="match status" value="1"/>
</dbReference>
<dbReference type="GO" id="GO:0051287">
    <property type="term" value="F:NAD binding"/>
    <property type="evidence" value="ECO:0007669"/>
    <property type="project" value="InterPro"/>
</dbReference>
<feature type="binding site" evidence="11">
    <location>
        <position position="154"/>
    </location>
    <ligand>
        <name>NAD(+)</name>
        <dbReference type="ChEBI" id="CHEBI:57540"/>
    </ligand>
</feature>
<keyword evidence="6 8" id="KW-0520">NAD</keyword>
<evidence type="ECO:0000256" key="8">
    <source>
        <dbReference type="PIRNR" id="PIRNR000124"/>
    </source>
</evidence>
<reference evidence="13" key="1">
    <citation type="submission" date="2024-06" db="EMBL/GenBank/DDBJ databases">
        <title>Mesorhizobium karijinii sp. nov., a symbiont of the iconic Swainsona formosa from arid Australia.</title>
        <authorList>
            <person name="Hill Y.J."/>
            <person name="Watkin E.L.J."/>
            <person name="O'Hara G.W."/>
            <person name="Terpolilli J."/>
            <person name="Tye M.L."/>
            <person name="Kohlmeier M.G."/>
        </authorList>
    </citation>
    <scope>NUCLEOTIDE SEQUENCE</scope>
    <source>
        <strain evidence="13">WSM2240</strain>
    </source>
</reference>
<dbReference type="InterPro" id="IPR014026">
    <property type="entry name" value="UDP-Glc/GDP-Man_DH_dimer"/>
</dbReference>
<dbReference type="Gene3D" id="1.20.5.100">
    <property type="entry name" value="Cytochrome c1, transmembrane anchor, C-terminal"/>
    <property type="match status" value="1"/>
</dbReference>
<evidence type="ECO:0000256" key="1">
    <source>
        <dbReference type="ARBA" id="ARBA00004701"/>
    </source>
</evidence>
<dbReference type="PANTHER" id="PTHR43750">
    <property type="entry name" value="UDP-GLUCOSE 6-DEHYDROGENASE TUAD"/>
    <property type="match status" value="1"/>
</dbReference>
<feature type="binding site" evidence="10">
    <location>
        <position position="206"/>
    </location>
    <ligand>
        <name>substrate</name>
    </ligand>
</feature>
<feature type="binding site" evidence="10">
    <location>
        <position position="259"/>
    </location>
    <ligand>
        <name>substrate</name>
    </ligand>
</feature>
<dbReference type="PANTHER" id="PTHR43750:SF3">
    <property type="entry name" value="UDP-GLUCOSE 6-DEHYDROGENASE TUAD"/>
    <property type="match status" value="1"/>
</dbReference>
<dbReference type="PROSITE" id="PS51257">
    <property type="entry name" value="PROKAR_LIPOPROTEIN"/>
    <property type="match status" value="1"/>
</dbReference>
<dbReference type="EMBL" id="CP159253">
    <property type="protein sequence ID" value="XCG48767.1"/>
    <property type="molecule type" value="Genomic_DNA"/>
</dbReference>
<comment type="catalytic activity">
    <reaction evidence="7 8">
        <text>UDP-alpha-D-glucose + 2 NAD(+) + H2O = UDP-alpha-D-glucuronate + 2 NADH + 3 H(+)</text>
        <dbReference type="Rhea" id="RHEA:23596"/>
        <dbReference type="ChEBI" id="CHEBI:15377"/>
        <dbReference type="ChEBI" id="CHEBI:15378"/>
        <dbReference type="ChEBI" id="CHEBI:57540"/>
        <dbReference type="ChEBI" id="CHEBI:57945"/>
        <dbReference type="ChEBI" id="CHEBI:58052"/>
        <dbReference type="ChEBI" id="CHEBI:58885"/>
        <dbReference type="EC" id="1.1.1.22"/>
    </reaction>
</comment>
<dbReference type="PIRSF" id="PIRSF500134">
    <property type="entry name" value="UDPglc_DH_bac"/>
    <property type="match status" value="1"/>
</dbReference>
<dbReference type="SUPFAM" id="SSF51735">
    <property type="entry name" value="NAD(P)-binding Rossmann-fold domains"/>
    <property type="match status" value="1"/>
</dbReference>
<dbReference type="Pfam" id="PF00984">
    <property type="entry name" value="UDPG_MGDP_dh"/>
    <property type="match status" value="1"/>
</dbReference>
<dbReference type="SUPFAM" id="SSF48179">
    <property type="entry name" value="6-phosphogluconate dehydrogenase C-terminal domain-like"/>
    <property type="match status" value="1"/>
</dbReference>
<evidence type="ECO:0000256" key="11">
    <source>
        <dbReference type="PIRSR" id="PIRSR500134-3"/>
    </source>
</evidence>